<evidence type="ECO:0000313" key="1">
    <source>
        <dbReference type="EMBL" id="KAK0707935.1"/>
    </source>
</evidence>
<dbReference type="Proteomes" id="UP001172102">
    <property type="component" value="Unassembled WGS sequence"/>
</dbReference>
<reference evidence="1" key="1">
    <citation type="submission" date="2023-06" db="EMBL/GenBank/DDBJ databases">
        <title>Genome-scale phylogeny and comparative genomics of the fungal order Sordariales.</title>
        <authorList>
            <consortium name="Lawrence Berkeley National Laboratory"/>
            <person name="Hensen N."/>
            <person name="Bonometti L."/>
            <person name="Westerberg I."/>
            <person name="Brannstrom I.O."/>
            <person name="Guillou S."/>
            <person name="Cros-Aarteil S."/>
            <person name="Calhoun S."/>
            <person name="Haridas S."/>
            <person name="Kuo A."/>
            <person name="Mondo S."/>
            <person name="Pangilinan J."/>
            <person name="Riley R."/>
            <person name="Labutti K."/>
            <person name="Andreopoulos B."/>
            <person name="Lipzen A."/>
            <person name="Chen C."/>
            <person name="Yanf M."/>
            <person name="Daum C."/>
            <person name="Ng V."/>
            <person name="Clum A."/>
            <person name="Steindorff A."/>
            <person name="Ohm R."/>
            <person name="Martin F."/>
            <person name="Silar P."/>
            <person name="Natvig D."/>
            <person name="Lalanne C."/>
            <person name="Gautier V."/>
            <person name="Ament-Velasquez S.L."/>
            <person name="Kruys A."/>
            <person name="Hutchinson M.I."/>
            <person name="Powell A.J."/>
            <person name="Barry K."/>
            <person name="Miller A.N."/>
            <person name="Grigoriev I.V."/>
            <person name="Debuchy R."/>
            <person name="Gladieux P."/>
            <person name="Thoren M.H."/>
            <person name="Johannesson H."/>
        </authorList>
    </citation>
    <scope>NUCLEOTIDE SEQUENCE</scope>
    <source>
        <strain evidence="1">SMH4607-1</strain>
    </source>
</reference>
<gene>
    <name evidence="1" type="ORF">B0H67DRAFT_543259</name>
</gene>
<accession>A0AA40A259</accession>
<organism evidence="1 2">
    <name type="scientific">Lasiosphaeris hirsuta</name>
    <dbReference type="NCBI Taxonomy" id="260670"/>
    <lineage>
        <taxon>Eukaryota</taxon>
        <taxon>Fungi</taxon>
        <taxon>Dikarya</taxon>
        <taxon>Ascomycota</taxon>
        <taxon>Pezizomycotina</taxon>
        <taxon>Sordariomycetes</taxon>
        <taxon>Sordariomycetidae</taxon>
        <taxon>Sordariales</taxon>
        <taxon>Lasiosphaeriaceae</taxon>
        <taxon>Lasiosphaeris</taxon>
    </lineage>
</organism>
<dbReference type="AlphaFoldDB" id="A0AA40A259"/>
<evidence type="ECO:0000313" key="2">
    <source>
        <dbReference type="Proteomes" id="UP001172102"/>
    </source>
</evidence>
<dbReference type="EMBL" id="JAUKUA010000006">
    <property type="protein sequence ID" value="KAK0707935.1"/>
    <property type="molecule type" value="Genomic_DNA"/>
</dbReference>
<protein>
    <submittedName>
        <fullName evidence="1">Uncharacterized protein</fullName>
    </submittedName>
</protein>
<proteinExistence type="predicted"/>
<comment type="caution">
    <text evidence="1">The sequence shown here is derived from an EMBL/GenBank/DDBJ whole genome shotgun (WGS) entry which is preliminary data.</text>
</comment>
<sequence>MARGFHVDVPSLQGIQNIDLWKRAINSALQLRGLTLYIEKGVPEPDGAHEKAQWEQDRAFINGILLKSIVDEIDVTGSMKASGWLPSEKDPKKTYDLIVKCVVFLNKSDMSYLLHDFTHMDRKNFYSLRSYMAKAHYLKERLRLAGYGLGESQGVAFVLWGLKNAHPDHHAGWIQKFDDGSLTWAALMTDLQDLSEMEPQYPRRRGPSASTGGM</sequence>
<keyword evidence="2" id="KW-1185">Reference proteome</keyword>
<name>A0AA40A259_9PEZI</name>